<feature type="region of interest" description="Disordered" evidence="4">
    <location>
        <begin position="174"/>
        <end position="196"/>
    </location>
</feature>
<comment type="subcellular location">
    <subcellularLocation>
        <location evidence="1">Cell outer membrane</location>
    </subcellularLocation>
</comment>
<dbReference type="Gene3D" id="2.40.170.20">
    <property type="entry name" value="TonB-dependent receptor, beta-barrel domain"/>
    <property type="match status" value="1"/>
</dbReference>
<evidence type="ECO:0000256" key="3">
    <source>
        <dbReference type="ARBA" id="ARBA00023237"/>
    </source>
</evidence>
<evidence type="ECO:0000256" key="1">
    <source>
        <dbReference type="ARBA" id="ARBA00004442"/>
    </source>
</evidence>
<dbReference type="Gene3D" id="2.60.40.1120">
    <property type="entry name" value="Carboxypeptidase-like, regulatory domain"/>
    <property type="match status" value="1"/>
</dbReference>
<feature type="chain" id="PRO_5047464687" evidence="5">
    <location>
        <begin position="25"/>
        <end position="1241"/>
    </location>
</feature>
<feature type="domain" description="TonB-dependent transporter Oar-like beta-barrel" evidence="6">
    <location>
        <begin position="244"/>
        <end position="1234"/>
    </location>
</feature>
<accession>A0ABW9KJR8</accession>
<dbReference type="InterPro" id="IPR008969">
    <property type="entry name" value="CarboxyPept-like_regulatory"/>
</dbReference>
<keyword evidence="2" id="KW-0472">Membrane</keyword>
<evidence type="ECO:0000256" key="4">
    <source>
        <dbReference type="SAM" id="MobiDB-lite"/>
    </source>
</evidence>
<evidence type="ECO:0000313" key="8">
    <source>
        <dbReference type="Proteomes" id="UP001634747"/>
    </source>
</evidence>
<reference evidence="7 8" key="1">
    <citation type="submission" date="2024-12" db="EMBL/GenBank/DDBJ databases">
        <authorList>
            <person name="Lee Y."/>
        </authorList>
    </citation>
    <scope>NUCLEOTIDE SEQUENCE [LARGE SCALE GENOMIC DNA]</scope>
    <source>
        <strain evidence="7 8">03SUJ4</strain>
    </source>
</reference>
<evidence type="ECO:0000256" key="5">
    <source>
        <dbReference type="SAM" id="SignalP"/>
    </source>
</evidence>
<dbReference type="Proteomes" id="UP001634747">
    <property type="component" value="Unassembled WGS sequence"/>
</dbReference>
<sequence length="1241" mass="134432">MRRICAHAPAVVVLAVAATTLAQNATTSLRGVVRDPSGAVVAGATVQLSNPANGQTFSTTSKSSGDYQIQQIPPAKYDITVSFSGFGSQTKRAELLVNQPATVDFELAPQGTDVVVNVSTAAQTLNTTDASIGNSTSNATIQALPSETRNIPDLLSLNAGVFFVPIPAGSDPALQDSRSGAVNGGRSDQSNVTLDGVDDNDQIRGLAFTGVLRATQDSTEEFRVTTSNANADAGRSSGAQVSLVTKSGTNSFHGAVYEYNRPTITVANDFFLKASQLASGLPNRPPKLIRNIFGGDLGGPIKKDKLFFFANYEGQRQAESSIQQRTVPTASYQQGNLKYKDANGNVVTLSPAQVTALDAANGCNVCGTAAYSAGPGPNPNILTLLNQYPAANGTQLGDGLNTGSYTFSSPHPISLNTTIVKLDWVPSDRQRLFARGNLQKDTTGGVEQFPGQGPSFLLVDNSKGMTFGDTWTISPSLVNDVRYGYVRQGYGNSGVGTGDYVSFRFIDPPTAQTRTTVVSAPVHNIIDNLNWTRGNHNFQFGGNWRQVHQNRRSDANSYSYASTNPYYLSGSPPDPSLIGQNGVDSGFTNSYVVALANLLGTIPSVTNLYNYQVSSATTGTLLADGTPISRNFKANEFEYYLQDSWRATPNLTFTFGIRHTILQTPYDVNGQQVAPTIDTHAWFAQREAAAQVGQIYEPDLQFAPNGPYYGKPGYWPKQKLNIAPRFAVVYAPNAKTSIRAGAGQYFDHFGEGLVNTFDQNGSFGLSSTLTNQPGTYSYSSAPRFTSRRSFPFNNGAPAASVQFPYTAPEGLFNITWGLDNRLKTPYTEAFDFSVQRELPGGFTLETAYVGRLGRHLLQSLDLAEPVDFVDPQGGGDYFSAGAQLSKVVDQNAGDNNAQVAAIPYFEHLFPYMAGYDYPGESATQAIYTNEWAPYRSNLGATTALADIDFYCVYGCPANHVPRFWQNQFSSLYALSTIGMSYYNAAQFTLRHPMAHGLQMDLSYTYSRSIDMGSDTERTSEFANNVAFNASSIINSWKPYLNRSVSDFDTTHIITVNYVYQLPFGRGRHFLNGGGGLMNALLGGWQNTGILRSTSGLPFSLFEPGYTTNWQQPGFGVVVDKKGAAIKRHFDSSGNPQFFANVDAINPGTTTGGPVRLPYAGEAGQRNNFRGDGYFSLDSGLNKSWTIEKGTLRFAWEVYNVTNTFRFDPQSITSQLTNNTLGIATAQLGTPRRMQFSLRYDF</sequence>
<comment type="caution">
    <text evidence="7">The sequence shown here is derived from an EMBL/GenBank/DDBJ whole genome shotgun (WGS) entry which is preliminary data.</text>
</comment>
<feature type="compositionally biased region" description="Polar residues" evidence="4">
    <location>
        <begin position="176"/>
        <end position="193"/>
    </location>
</feature>
<protein>
    <submittedName>
        <fullName evidence="7">Carboxypeptidase regulatory-like domain-containing protein</fullName>
    </submittedName>
</protein>
<dbReference type="RefSeq" id="WP_263412506.1">
    <property type="nucleotide sequence ID" value="NZ_BAABBH010000001.1"/>
</dbReference>
<dbReference type="EMBL" id="JBJYXY010000001">
    <property type="protein sequence ID" value="MFN2975991.1"/>
    <property type="molecule type" value="Genomic_DNA"/>
</dbReference>
<keyword evidence="8" id="KW-1185">Reference proteome</keyword>
<evidence type="ECO:0000256" key="2">
    <source>
        <dbReference type="ARBA" id="ARBA00023136"/>
    </source>
</evidence>
<dbReference type="Pfam" id="PF13620">
    <property type="entry name" value="CarboxypepD_reg"/>
    <property type="match status" value="1"/>
</dbReference>
<dbReference type="InterPro" id="IPR036942">
    <property type="entry name" value="Beta-barrel_TonB_sf"/>
</dbReference>
<evidence type="ECO:0000313" key="7">
    <source>
        <dbReference type="EMBL" id="MFN2975991.1"/>
    </source>
</evidence>
<dbReference type="Pfam" id="PF25183">
    <property type="entry name" value="OMP_b-brl_4"/>
    <property type="match status" value="1"/>
</dbReference>
<gene>
    <name evidence="7" type="ORF">ACK2TP_09470</name>
</gene>
<name>A0ABW9KJR8_9BACT</name>
<dbReference type="SUPFAM" id="SSF49464">
    <property type="entry name" value="Carboxypeptidase regulatory domain-like"/>
    <property type="match status" value="1"/>
</dbReference>
<dbReference type="SUPFAM" id="SSF56935">
    <property type="entry name" value="Porins"/>
    <property type="match status" value="1"/>
</dbReference>
<organism evidence="7 8">
    <name type="scientific">Terriglobus aquaticus</name>
    <dbReference type="NCBI Taxonomy" id="940139"/>
    <lineage>
        <taxon>Bacteria</taxon>
        <taxon>Pseudomonadati</taxon>
        <taxon>Acidobacteriota</taxon>
        <taxon>Terriglobia</taxon>
        <taxon>Terriglobales</taxon>
        <taxon>Acidobacteriaceae</taxon>
        <taxon>Terriglobus</taxon>
    </lineage>
</organism>
<feature type="signal peptide" evidence="5">
    <location>
        <begin position="1"/>
        <end position="24"/>
    </location>
</feature>
<evidence type="ECO:0000259" key="6">
    <source>
        <dbReference type="Pfam" id="PF25183"/>
    </source>
</evidence>
<dbReference type="InterPro" id="IPR057601">
    <property type="entry name" value="Oar-like_b-barrel"/>
</dbReference>
<proteinExistence type="predicted"/>
<keyword evidence="5" id="KW-0732">Signal</keyword>
<keyword evidence="3" id="KW-0998">Cell outer membrane</keyword>